<evidence type="ECO:0000256" key="2">
    <source>
        <dbReference type="ARBA" id="ARBA00022448"/>
    </source>
</evidence>
<protein>
    <recommendedName>
        <fullName evidence="7">Trafficking protein particle complex subunit</fullName>
    </recommendedName>
</protein>
<dbReference type="PANTHER" id="PTHR23249">
    <property type="entry name" value="TRAFFICKING PROTEIN PARTICLE COMPLEX SUBUNIT"/>
    <property type="match status" value="1"/>
</dbReference>
<reference evidence="8 9" key="1">
    <citation type="submission" date="2012-05" db="EMBL/GenBank/DDBJ databases">
        <title>Recombination and specialization in a pathogen metapopulation.</title>
        <authorList>
            <person name="Gardiner A."/>
            <person name="Kemen E."/>
            <person name="Schultz-Larsen T."/>
            <person name="MacLean D."/>
            <person name="Van Oosterhout C."/>
            <person name="Jones J.D.G."/>
        </authorList>
    </citation>
    <scope>NUCLEOTIDE SEQUENCE [LARGE SCALE GENOMIC DNA]</scope>
    <source>
        <strain evidence="8 9">Ac Nc2</strain>
    </source>
</reference>
<proteinExistence type="inferred from homology"/>
<dbReference type="SUPFAM" id="SSF64356">
    <property type="entry name" value="SNARE-like"/>
    <property type="match status" value="1"/>
</dbReference>
<dbReference type="STRING" id="65357.A0A024G0R3"/>
<keyword evidence="9" id="KW-1185">Reference proteome</keyword>
<dbReference type="EMBL" id="CAIX01000004">
    <property type="protein sequence ID" value="CCI39875.1"/>
    <property type="molecule type" value="Genomic_DNA"/>
</dbReference>
<evidence type="ECO:0000256" key="6">
    <source>
        <dbReference type="ARBA" id="ARBA00038179"/>
    </source>
</evidence>
<evidence type="ECO:0000256" key="5">
    <source>
        <dbReference type="ARBA" id="ARBA00023034"/>
    </source>
</evidence>
<dbReference type="Gene3D" id="3.30.450.70">
    <property type="match status" value="1"/>
</dbReference>
<dbReference type="PANTHER" id="PTHR23249:SF15">
    <property type="entry name" value="TRAFFICKING PROTEIN PARTICLE COMPLEX SUBUNIT 4"/>
    <property type="match status" value="1"/>
</dbReference>
<gene>
    <name evidence="8" type="ORF">BN9_006590</name>
</gene>
<dbReference type="OrthoDB" id="246406at2759"/>
<dbReference type="SMART" id="SM01399">
    <property type="entry name" value="Sybindin"/>
    <property type="match status" value="1"/>
</dbReference>
<dbReference type="CDD" id="cd14856">
    <property type="entry name" value="TRAPPC4_synbindin"/>
    <property type="match status" value="1"/>
</dbReference>
<sequence>MLHALYIINKSGGLIYQQDLSPAAPKLSSNDHLRLGSTFHSMHAIAALAAPVVSGGINSLETDTFRLQCFQTLTGIKFFITAQLGTPDLDNALKTIYELYVDYVLKNPFYELEMPIRCILFNTGLKSFVEKFNSDTSRRRPLISE</sequence>
<dbReference type="GO" id="GO:0005783">
    <property type="term" value="C:endoplasmic reticulum"/>
    <property type="evidence" value="ECO:0007669"/>
    <property type="project" value="UniProtKB-SubCell"/>
</dbReference>
<dbReference type="FunCoup" id="A0A024G0R3">
    <property type="interactions" value="89"/>
</dbReference>
<dbReference type="InterPro" id="IPR007233">
    <property type="entry name" value="TRAPPC"/>
</dbReference>
<dbReference type="AlphaFoldDB" id="A0A024G0R3"/>
<evidence type="ECO:0000256" key="3">
    <source>
        <dbReference type="ARBA" id="ARBA00022824"/>
    </source>
</evidence>
<keyword evidence="2 7" id="KW-0813">Transport</keyword>
<organism evidence="8 9">
    <name type="scientific">Albugo candida</name>
    <dbReference type="NCBI Taxonomy" id="65357"/>
    <lineage>
        <taxon>Eukaryota</taxon>
        <taxon>Sar</taxon>
        <taxon>Stramenopiles</taxon>
        <taxon>Oomycota</taxon>
        <taxon>Peronosporomycetes</taxon>
        <taxon>Albuginales</taxon>
        <taxon>Albuginaceae</taxon>
        <taxon>Albugo</taxon>
    </lineage>
</organism>
<comment type="similarity">
    <text evidence="6">Belongs to the TRAPP small subunits family. TRAPPC4 subfamily.</text>
</comment>
<evidence type="ECO:0000256" key="4">
    <source>
        <dbReference type="ARBA" id="ARBA00022892"/>
    </source>
</evidence>
<dbReference type="Proteomes" id="UP000053237">
    <property type="component" value="Unassembled WGS sequence"/>
</dbReference>
<dbReference type="Pfam" id="PF04099">
    <property type="entry name" value="Sybindin"/>
    <property type="match status" value="1"/>
</dbReference>
<dbReference type="GO" id="GO:0006888">
    <property type="term" value="P:endoplasmic reticulum to Golgi vesicle-mediated transport"/>
    <property type="evidence" value="ECO:0007669"/>
    <property type="project" value="UniProtKB-UniRule"/>
</dbReference>
<dbReference type="InParanoid" id="A0A024G0R3"/>
<dbReference type="GO" id="GO:0030008">
    <property type="term" value="C:TRAPP complex"/>
    <property type="evidence" value="ECO:0007669"/>
    <property type="project" value="UniProtKB-UniRule"/>
</dbReference>
<evidence type="ECO:0000256" key="7">
    <source>
        <dbReference type="RuleBase" id="RU366065"/>
    </source>
</evidence>
<keyword evidence="4 7" id="KW-0931">ER-Golgi transport</keyword>
<accession>A0A024G0R3</accession>
<name>A0A024G0R3_9STRA</name>
<evidence type="ECO:0000313" key="9">
    <source>
        <dbReference type="Proteomes" id="UP000053237"/>
    </source>
</evidence>
<comment type="subunit">
    <text evidence="7">Part of the multisubunit transport protein particle (TRAPP) complex.</text>
</comment>
<comment type="caution">
    <text evidence="8">The sequence shown here is derived from an EMBL/GenBank/DDBJ whole genome shotgun (WGS) entry which is preliminary data.</text>
</comment>
<keyword evidence="5 7" id="KW-0333">Golgi apparatus</keyword>
<comment type="subcellular location">
    <subcellularLocation>
        <location evidence="7">Endoplasmic reticulum</location>
    </subcellularLocation>
    <subcellularLocation>
        <location evidence="7">Golgi apparatus</location>
        <location evidence="7">cis-Golgi network</location>
    </subcellularLocation>
    <subcellularLocation>
        <location evidence="1">Golgi apparatus</location>
    </subcellularLocation>
</comment>
<dbReference type="FunFam" id="3.30.450.70:FF:000007">
    <property type="entry name" value="Putative sybindin-like family protein"/>
    <property type="match status" value="1"/>
</dbReference>
<dbReference type="GO" id="GO:0005794">
    <property type="term" value="C:Golgi apparatus"/>
    <property type="evidence" value="ECO:0007669"/>
    <property type="project" value="UniProtKB-SubCell"/>
</dbReference>
<evidence type="ECO:0000256" key="1">
    <source>
        <dbReference type="ARBA" id="ARBA00004555"/>
    </source>
</evidence>
<dbReference type="InterPro" id="IPR011012">
    <property type="entry name" value="Longin-like_dom_sf"/>
</dbReference>
<evidence type="ECO:0000313" key="8">
    <source>
        <dbReference type="EMBL" id="CCI39875.1"/>
    </source>
</evidence>
<keyword evidence="3 7" id="KW-0256">Endoplasmic reticulum</keyword>